<keyword evidence="1" id="KW-0862">Zinc</keyword>
<sequence length="855" mass="97121">MQGMDMTTRKTGRHIETEPDWEGAFNLQMRMMPVYSLVYDWCISDVLIFRTAILESIKALLEMRNKQTEVVMKVVQIFSRALTVFRYDVSSAPISVHLPVSRFLAGLLLYGDKFQLSFWNLFGFETQDDRLKLFLMEYPLRTLAMVAQVQAGLWRRNGYGVIHQVFNYLNVNCRSDMFDKDVIMLQVVASFLESDYFLVAMLDKFGLVDWSRHDFDDAMYDQEKLTQRLTIAESFFSLLIAIVGERYMPGVGRVSADDFMRREIIHRLCLRPMTHSELIKALPLVDNELEDEEGVDGIIESVSTFKKPGVTGRGLYELKPEYLSEYNTFFYHYTRVEQSKAEEQQRKRAKKENEARGGPPPVPPEFCTPFSQVLNVLCCKVLVRLMSSLLQRANSAQPRAVTDLLVQQVLHLTCLALHEEKRQRTNEKTGEFNFISMATSKKAHFQSLLTSLESLQGSQVVEEHSAQLDWIIKTFNEELVVRQEKPQGVGPVQRPSLDRNTSQDEEKARKARLAQERRAKIMAQMSALQKAFIKENAELLASMETEDSNPVEPSVAESSGDTPQEEPVVLGIQRCRKEIRTPRCATEPCILCQEQQEVSSDGRAIVMASFVQLSTVLSRSRGKLFENGDELDPLYTPGDQYWGVHVSSCGHMMHGDCWQGFYSAVVLKERRALRMGQFPNMDIGRREFLCPLCGCISNTVLPVMPALFNGRGEGVEEVTIPEFLSSMQDLVSSNLSLFSAEDENKGKKAVSPVSERFQAAFQTLLKTGTKFSNELKEMMKIFSQSCFMVGLGVEPNDDDKRVPVLLWGSVLLHHTKWRECCKNGRQASLLRTHNSSVSVYGGLNSTSSSHIRNIS</sequence>
<keyword evidence="5" id="KW-1185">Reference proteome</keyword>
<feature type="region of interest" description="Disordered" evidence="2">
    <location>
        <begin position="484"/>
        <end position="512"/>
    </location>
</feature>
<evidence type="ECO:0000259" key="3">
    <source>
        <dbReference type="Pfam" id="PF22960"/>
    </source>
</evidence>
<feature type="region of interest" description="Disordered" evidence="2">
    <location>
        <begin position="543"/>
        <end position="566"/>
    </location>
</feature>
<dbReference type="InterPro" id="IPR055194">
    <property type="entry name" value="UBR1-like_WH"/>
</dbReference>
<dbReference type="OrthoDB" id="26387at2759"/>
<dbReference type="SUPFAM" id="SSF46785">
    <property type="entry name" value="Winged helix' DNA-binding domain"/>
    <property type="match status" value="1"/>
</dbReference>
<keyword evidence="1" id="KW-0833">Ubl conjugation pathway</keyword>
<dbReference type="GO" id="GO:0008270">
    <property type="term" value="F:zinc ion binding"/>
    <property type="evidence" value="ECO:0007669"/>
    <property type="project" value="UniProtKB-UniRule"/>
</dbReference>
<comment type="pathway">
    <text evidence="1">Protein modification; protein ubiquitination.</text>
</comment>
<dbReference type="GO" id="GO:0061630">
    <property type="term" value="F:ubiquitin protein ligase activity"/>
    <property type="evidence" value="ECO:0007669"/>
    <property type="project" value="UniProtKB-UniRule"/>
</dbReference>
<gene>
    <name evidence="4" type="primary">UBR1_1</name>
    <name evidence="4" type="ORF">OS493_028236</name>
</gene>
<dbReference type="GO" id="GO:0000151">
    <property type="term" value="C:ubiquitin ligase complex"/>
    <property type="evidence" value="ECO:0007669"/>
    <property type="project" value="TreeGrafter"/>
</dbReference>
<comment type="catalytic activity">
    <reaction evidence="1">
        <text>S-ubiquitinyl-[E2 ubiquitin-conjugating enzyme]-L-cysteine + [acceptor protein]-L-lysine = [E2 ubiquitin-conjugating enzyme]-L-cysteine + N(6)-ubiquitinyl-[acceptor protein]-L-lysine.</text>
        <dbReference type="EC" id="2.3.2.27"/>
    </reaction>
</comment>
<dbReference type="Pfam" id="PF22960">
    <property type="entry name" value="WHD_UBR1"/>
    <property type="match status" value="1"/>
</dbReference>
<dbReference type="Gene3D" id="1.10.10.2670">
    <property type="entry name" value="E3 ubiquitin-protein ligase"/>
    <property type="match status" value="1"/>
</dbReference>
<proteinExistence type="inferred from homology"/>
<organism evidence="4 5">
    <name type="scientific">Desmophyllum pertusum</name>
    <dbReference type="NCBI Taxonomy" id="174260"/>
    <lineage>
        <taxon>Eukaryota</taxon>
        <taxon>Metazoa</taxon>
        <taxon>Cnidaria</taxon>
        <taxon>Anthozoa</taxon>
        <taxon>Hexacorallia</taxon>
        <taxon>Scleractinia</taxon>
        <taxon>Caryophylliina</taxon>
        <taxon>Caryophylliidae</taxon>
        <taxon>Desmophyllum</taxon>
    </lineage>
</organism>
<evidence type="ECO:0000256" key="1">
    <source>
        <dbReference type="RuleBase" id="RU366018"/>
    </source>
</evidence>
<comment type="caution">
    <text evidence="4">The sequence shown here is derived from an EMBL/GenBank/DDBJ whole genome shotgun (WGS) entry which is preliminary data.</text>
</comment>
<dbReference type="Proteomes" id="UP001163046">
    <property type="component" value="Unassembled WGS sequence"/>
</dbReference>
<feature type="region of interest" description="Disordered" evidence="2">
    <location>
        <begin position="341"/>
        <end position="363"/>
    </location>
</feature>
<dbReference type="GO" id="GO:0071596">
    <property type="term" value="P:ubiquitin-dependent protein catabolic process via the N-end rule pathway"/>
    <property type="evidence" value="ECO:0007669"/>
    <property type="project" value="UniProtKB-UniRule"/>
</dbReference>
<keyword evidence="1 4" id="KW-0808">Transferase</keyword>
<evidence type="ECO:0000313" key="5">
    <source>
        <dbReference type="Proteomes" id="UP001163046"/>
    </source>
</evidence>
<name>A0A9W9YX18_9CNID</name>
<dbReference type="PANTHER" id="PTHR21497">
    <property type="entry name" value="UBIQUITIN LIGASE E3 ALPHA-RELATED"/>
    <property type="match status" value="1"/>
</dbReference>
<keyword evidence="1" id="KW-0479">Metal-binding</keyword>
<accession>A0A9W9YX18</accession>
<comment type="similarity">
    <text evidence="1">Belongs to the E3 ubiquitin-protein ligase UBR1-like family.</text>
</comment>
<dbReference type="EC" id="2.3.2.27" evidence="1"/>
<evidence type="ECO:0000313" key="4">
    <source>
        <dbReference type="EMBL" id="KAJ7371072.1"/>
    </source>
</evidence>
<feature type="compositionally biased region" description="Basic and acidic residues" evidence="2">
    <location>
        <begin position="341"/>
        <end position="355"/>
    </location>
</feature>
<dbReference type="PANTHER" id="PTHR21497:SF24">
    <property type="entry name" value="E3 UBIQUITIN-PROTEIN LIGASE UBR1"/>
    <property type="match status" value="1"/>
</dbReference>
<keyword evidence="4" id="KW-0012">Acyltransferase</keyword>
<dbReference type="AlphaFoldDB" id="A0A9W9YX18"/>
<comment type="function">
    <text evidence="1">Ubiquitin ligase protein which is a component of the N-end rule pathway. Recognizes and binds to proteins bearing specific N-terminal residues that are destabilizing according to the N-end rule, leading to their ubiquitination and subsequent degradation.</text>
</comment>
<evidence type="ECO:0000256" key="2">
    <source>
        <dbReference type="SAM" id="MobiDB-lite"/>
    </source>
</evidence>
<feature type="compositionally biased region" description="Basic and acidic residues" evidence="2">
    <location>
        <begin position="501"/>
        <end position="512"/>
    </location>
</feature>
<dbReference type="GO" id="GO:0016567">
    <property type="term" value="P:protein ubiquitination"/>
    <property type="evidence" value="ECO:0007669"/>
    <property type="project" value="UniProtKB-UniRule"/>
</dbReference>
<dbReference type="InterPro" id="IPR036390">
    <property type="entry name" value="WH_DNA-bd_sf"/>
</dbReference>
<keyword evidence="1" id="KW-0863">Zinc-finger</keyword>
<dbReference type="InterPro" id="IPR039164">
    <property type="entry name" value="UBR1-like"/>
</dbReference>
<dbReference type="GO" id="GO:0005737">
    <property type="term" value="C:cytoplasm"/>
    <property type="evidence" value="ECO:0007669"/>
    <property type="project" value="TreeGrafter"/>
</dbReference>
<reference evidence="4" key="1">
    <citation type="submission" date="2023-01" db="EMBL/GenBank/DDBJ databases">
        <title>Genome assembly of the deep-sea coral Lophelia pertusa.</title>
        <authorList>
            <person name="Herrera S."/>
            <person name="Cordes E."/>
        </authorList>
    </citation>
    <scope>NUCLEOTIDE SEQUENCE</scope>
    <source>
        <strain evidence="4">USNM1676648</strain>
        <tissue evidence="4">Polyp</tissue>
    </source>
</reference>
<dbReference type="InterPro" id="IPR042065">
    <property type="entry name" value="E3_ELL-like"/>
</dbReference>
<feature type="domain" description="E3 ubiquitin-protein ligase UBR1-like winged-helix" evidence="3">
    <location>
        <begin position="260"/>
        <end position="356"/>
    </location>
</feature>
<protein>
    <recommendedName>
        <fullName evidence="1">E3 ubiquitin-protein ligase</fullName>
        <ecNumber evidence="1">2.3.2.27</ecNumber>
    </recommendedName>
</protein>
<dbReference type="EMBL" id="MU826852">
    <property type="protein sequence ID" value="KAJ7371072.1"/>
    <property type="molecule type" value="Genomic_DNA"/>
</dbReference>